<dbReference type="Gene3D" id="1.10.238.10">
    <property type="entry name" value="EF-hand"/>
    <property type="match status" value="2"/>
</dbReference>
<dbReference type="PROSITE" id="PS50920">
    <property type="entry name" value="SOLCAR"/>
    <property type="match status" value="3"/>
</dbReference>
<evidence type="ECO:0000256" key="13">
    <source>
        <dbReference type="RuleBase" id="RU000488"/>
    </source>
</evidence>
<dbReference type="InterPro" id="IPR018247">
    <property type="entry name" value="EF_Hand_1_Ca_BS"/>
</dbReference>
<keyword evidence="5" id="KW-0479">Metal-binding</keyword>
<accession>A0A177B3A4</accession>
<keyword evidence="6" id="KW-0677">Repeat</keyword>
<proteinExistence type="inferred from homology"/>
<keyword evidence="7" id="KW-0999">Mitochondrion inner membrane</keyword>
<keyword evidence="9" id="KW-1133">Transmembrane helix</keyword>
<keyword evidence="8" id="KW-0106">Calcium</keyword>
<evidence type="ECO:0000256" key="2">
    <source>
        <dbReference type="ARBA" id="ARBA00006375"/>
    </source>
</evidence>
<evidence type="ECO:0000256" key="10">
    <source>
        <dbReference type="ARBA" id="ARBA00023128"/>
    </source>
</evidence>
<dbReference type="InterPro" id="IPR023395">
    <property type="entry name" value="MCP_dom_sf"/>
</dbReference>
<dbReference type="PANTHER" id="PTHR24089">
    <property type="entry name" value="SOLUTE CARRIER FAMILY 25"/>
    <property type="match status" value="1"/>
</dbReference>
<dbReference type="GO" id="GO:0005509">
    <property type="term" value="F:calcium ion binding"/>
    <property type="evidence" value="ECO:0007669"/>
    <property type="project" value="InterPro"/>
</dbReference>
<keyword evidence="4 12" id="KW-0812">Transmembrane</keyword>
<dbReference type="Pfam" id="PF13202">
    <property type="entry name" value="EF-hand_5"/>
    <property type="match status" value="1"/>
</dbReference>
<evidence type="ECO:0000259" key="14">
    <source>
        <dbReference type="PROSITE" id="PS50222"/>
    </source>
</evidence>
<dbReference type="Proteomes" id="UP000078046">
    <property type="component" value="Unassembled WGS sequence"/>
</dbReference>
<dbReference type="PROSITE" id="PS50222">
    <property type="entry name" value="EF_HAND_2"/>
    <property type="match status" value="3"/>
</dbReference>
<dbReference type="AlphaFoldDB" id="A0A177B3A4"/>
<dbReference type="Pfam" id="PF13499">
    <property type="entry name" value="EF-hand_7"/>
    <property type="match status" value="1"/>
</dbReference>
<keyword evidence="16" id="KW-1185">Reference proteome</keyword>
<feature type="domain" description="EF-hand" evidence="14">
    <location>
        <begin position="174"/>
        <end position="209"/>
    </location>
</feature>
<dbReference type="Pfam" id="PF00153">
    <property type="entry name" value="Mito_carr"/>
    <property type="match status" value="3"/>
</dbReference>
<dbReference type="PRINTS" id="PR00926">
    <property type="entry name" value="MITOCARRIER"/>
</dbReference>
<keyword evidence="3 13" id="KW-0813">Transport</keyword>
<dbReference type="EMBL" id="LWCA01000552">
    <property type="protein sequence ID" value="OAF67894.1"/>
    <property type="molecule type" value="Genomic_DNA"/>
</dbReference>
<dbReference type="InterPro" id="IPR002048">
    <property type="entry name" value="EF_hand_dom"/>
</dbReference>
<evidence type="ECO:0000313" key="15">
    <source>
        <dbReference type="EMBL" id="OAF67894.1"/>
    </source>
</evidence>
<keyword evidence="11 12" id="KW-0472">Membrane</keyword>
<reference evidence="15 16" key="1">
    <citation type="submission" date="2016-04" db="EMBL/GenBank/DDBJ databases">
        <title>The genome of Intoshia linei affirms orthonectids as highly simplified spiralians.</title>
        <authorList>
            <person name="Mikhailov K.V."/>
            <person name="Slusarev G.S."/>
            <person name="Nikitin M.A."/>
            <person name="Logacheva M.D."/>
            <person name="Penin A."/>
            <person name="Aleoshin V."/>
            <person name="Panchin Y.V."/>
        </authorList>
    </citation>
    <scope>NUCLEOTIDE SEQUENCE [LARGE SCALE GENOMIC DNA]</scope>
    <source>
        <strain evidence="15">Intl2013</strain>
        <tissue evidence="15">Whole animal</tissue>
    </source>
</reference>
<dbReference type="InterPro" id="IPR002067">
    <property type="entry name" value="MCP"/>
</dbReference>
<keyword evidence="10" id="KW-0496">Mitochondrion</keyword>
<dbReference type="OrthoDB" id="270584at2759"/>
<sequence length="527" mass="60212">MPKHVKSNVGKINLQSIECNHNTIGDGNVFAKKIENIVDIGDNRNNRHFKIPILILPHMAPNEGNDISITKNEKERLRKLFNQLDTNQDNTLDLRELNIVLRPGKYEDEKTDFVEKNKKKSNSDNYMNFSQFIKFIIDREKKLKINFKRMDINNDGKIDLDEIMFMFKQLGFTITKIEANAMLKRMDSDNSLTIEWNEWRDFLNLQCHTDLNNIALFWRHDAMIDIGGDLTVADECTDFENGSGLRTINVISGAIAGAISRTCTAPLDRMKIFMQVKGTGESLNLKSCFFKLFKEGGLKSMWRGNFMNILKIAPETSLKFSCYEEIKFRINKMYGREESLNLFDRFLAGSMAGVVSQSAIYPMDVMKTRLAIARTGQYQNILHVGSQLYKLNGFRGFYNGYATNTLGIIPFAGLDLAIYESLKNRYYKYQNLTNEPSIFIILGSSVVSSTCAQLATYPLALIRTKLQATNKETKPSISKLISNIYKTKGLKGFYCGITPNFMKAIPSACISYVTYEKTKTYLKQYLD</sequence>
<feature type="domain" description="EF-hand" evidence="14">
    <location>
        <begin position="138"/>
        <end position="173"/>
    </location>
</feature>
<evidence type="ECO:0000256" key="5">
    <source>
        <dbReference type="ARBA" id="ARBA00022723"/>
    </source>
</evidence>
<dbReference type="FunFam" id="1.50.40.10:FF:000003">
    <property type="entry name" value="Putative calcium-binding mitochondrial carrier protein scamc-2"/>
    <property type="match status" value="1"/>
</dbReference>
<dbReference type="PROSITE" id="PS00018">
    <property type="entry name" value="EF_HAND_1"/>
    <property type="match status" value="2"/>
</dbReference>
<dbReference type="CDD" id="cd00051">
    <property type="entry name" value="EFh"/>
    <property type="match status" value="1"/>
</dbReference>
<evidence type="ECO:0000256" key="8">
    <source>
        <dbReference type="ARBA" id="ARBA00022837"/>
    </source>
</evidence>
<protein>
    <submittedName>
        <fullName evidence="15">Mitochondrial thiamine pyrophosphate carrier 1</fullName>
    </submittedName>
</protein>
<dbReference type="FunFam" id="1.10.238.10:FF:000028">
    <property type="entry name" value="Putative calcium-binding mitochondrial carrier protein scamc-2"/>
    <property type="match status" value="1"/>
</dbReference>
<feature type="repeat" description="Solcar" evidence="12">
    <location>
        <begin position="244"/>
        <end position="329"/>
    </location>
</feature>
<feature type="repeat" description="Solcar" evidence="12">
    <location>
        <begin position="436"/>
        <end position="521"/>
    </location>
</feature>
<dbReference type="GO" id="GO:0005743">
    <property type="term" value="C:mitochondrial inner membrane"/>
    <property type="evidence" value="ECO:0007669"/>
    <property type="project" value="UniProtKB-SubCell"/>
</dbReference>
<name>A0A177B3A4_9BILA</name>
<dbReference type="GO" id="GO:0055085">
    <property type="term" value="P:transmembrane transport"/>
    <property type="evidence" value="ECO:0007669"/>
    <property type="project" value="InterPro"/>
</dbReference>
<comment type="similarity">
    <text evidence="2 13">Belongs to the mitochondrial carrier (TC 2.A.29) family.</text>
</comment>
<dbReference type="InterPro" id="IPR018108">
    <property type="entry name" value="MCP_transmembrane"/>
</dbReference>
<comment type="caution">
    <text evidence="15">The sequence shown here is derived from an EMBL/GenBank/DDBJ whole genome shotgun (WGS) entry which is preliminary data.</text>
</comment>
<evidence type="ECO:0000313" key="16">
    <source>
        <dbReference type="Proteomes" id="UP000078046"/>
    </source>
</evidence>
<evidence type="ECO:0000256" key="4">
    <source>
        <dbReference type="ARBA" id="ARBA00022692"/>
    </source>
</evidence>
<evidence type="ECO:0000256" key="6">
    <source>
        <dbReference type="ARBA" id="ARBA00022737"/>
    </source>
</evidence>
<dbReference type="SMART" id="SM00054">
    <property type="entry name" value="EFh"/>
    <property type="match status" value="3"/>
</dbReference>
<dbReference type="InterPro" id="IPR011992">
    <property type="entry name" value="EF-hand-dom_pair"/>
</dbReference>
<feature type="repeat" description="Solcar" evidence="12">
    <location>
        <begin position="340"/>
        <end position="425"/>
    </location>
</feature>
<dbReference type="Gene3D" id="1.50.40.10">
    <property type="entry name" value="Mitochondrial carrier domain"/>
    <property type="match status" value="1"/>
</dbReference>
<dbReference type="SUPFAM" id="SSF47473">
    <property type="entry name" value="EF-hand"/>
    <property type="match status" value="1"/>
</dbReference>
<dbReference type="SUPFAM" id="SSF103506">
    <property type="entry name" value="Mitochondrial carrier"/>
    <property type="match status" value="1"/>
</dbReference>
<comment type="subcellular location">
    <subcellularLocation>
        <location evidence="1">Mitochondrion inner membrane</location>
        <topology evidence="1">Multi-pass membrane protein</topology>
    </subcellularLocation>
</comment>
<evidence type="ECO:0000256" key="3">
    <source>
        <dbReference type="ARBA" id="ARBA00022448"/>
    </source>
</evidence>
<evidence type="ECO:0000256" key="7">
    <source>
        <dbReference type="ARBA" id="ARBA00022792"/>
    </source>
</evidence>
<feature type="domain" description="EF-hand" evidence="14">
    <location>
        <begin position="72"/>
        <end position="107"/>
    </location>
</feature>
<evidence type="ECO:0000256" key="11">
    <source>
        <dbReference type="ARBA" id="ARBA00023136"/>
    </source>
</evidence>
<organism evidence="15 16">
    <name type="scientific">Intoshia linei</name>
    <dbReference type="NCBI Taxonomy" id="1819745"/>
    <lineage>
        <taxon>Eukaryota</taxon>
        <taxon>Metazoa</taxon>
        <taxon>Spiralia</taxon>
        <taxon>Lophotrochozoa</taxon>
        <taxon>Mesozoa</taxon>
        <taxon>Orthonectida</taxon>
        <taxon>Rhopaluridae</taxon>
        <taxon>Intoshia</taxon>
    </lineage>
</organism>
<evidence type="ECO:0000256" key="1">
    <source>
        <dbReference type="ARBA" id="ARBA00004448"/>
    </source>
</evidence>
<gene>
    <name evidence="15" type="ORF">A3Q56_04390</name>
</gene>
<evidence type="ECO:0000256" key="12">
    <source>
        <dbReference type="PROSITE-ProRule" id="PRU00282"/>
    </source>
</evidence>
<evidence type="ECO:0000256" key="9">
    <source>
        <dbReference type="ARBA" id="ARBA00022989"/>
    </source>
</evidence>